<dbReference type="PANTHER" id="PTHR20992:SF9">
    <property type="entry name" value="AT15442P-RELATED"/>
    <property type="match status" value="1"/>
</dbReference>
<protein>
    <submittedName>
        <fullName evidence="3">TIGR00341 family protein</fullName>
    </submittedName>
</protein>
<keyword evidence="2" id="KW-0812">Transmembrane</keyword>
<accession>A0ABS5HNX0</accession>
<evidence type="ECO:0000256" key="1">
    <source>
        <dbReference type="SAM" id="MobiDB-lite"/>
    </source>
</evidence>
<feature type="transmembrane region" description="Helical" evidence="2">
    <location>
        <begin position="314"/>
        <end position="332"/>
    </location>
</feature>
<evidence type="ECO:0000313" key="3">
    <source>
        <dbReference type="EMBL" id="MBR9650614.1"/>
    </source>
</evidence>
<dbReference type="EMBL" id="JADMKU010000004">
    <property type="protein sequence ID" value="MBR9650614.1"/>
    <property type="molecule type" value="Genomic_DNA"/>
</dbReference>
<reference evidence="3 4" key="1">
    <citation type="journal article" date="2021" name="Arch. Microbiol.">
        <title>Thalassobius aquimarinus sp. nov., isolated from the Sea of Japan seashore.</title>
        <authorList>
            <person name="Kurilenko V.V."/>
            <person name="Romanenko L.A."/>
            <person name="Chernysheva N.Y."/>
            <person name="Velansky P.V."/>
            <person name="Tekutyeva L.A."/>
            <person name="Isaeva M.P."/>
            <person name="Mikhailov V.V."/>
        </authorList>
    </citation>
    <scope>NUCLEOTIDE SEQUENCE [LARGE SCALE GENOMIC DNA]</scope>
    <source>
        <strain evidence="3 4">KMM 8518</strain>
    </source>
</reference>
<proteinExistence type="predicted"/>
<sequence length="336" mass="35572">MVLHEEDSADLRALLKDYNVLEHRQIRLENEEVLVRILLDSEQSEPVLDLLEKRYTGKEGNRVVVVPIEATLPRAPVEPEPESAAPSEKLPPGEEPPKEKTPERIGREELYEDIKSGARLSRVYLAMVALSTVVAAIGLYNNNVTVVIGAMVIAPLLAPNVALSLGITLGDLSLLRQGMLTALAGIAAALVLSVLIGVLLDVDPTLSEMASRTRVGLGDIVLALASGCAGALAFTAGVSATLIGVMVAVALLPPLVTSGLLLGGGHPSLATGAFLLFLVNLICVNLAGMTTFLVQGIKPTNWWEKDRAVKATRISIVLSVVLLAILVGMIVLTRRG</sequence>
<evidence type="ECO:0000256" key="2">
    <source>
        <dbReference type="SAM" id="Phobius"/>
    </source>
</evidence>
<feature type="compositionally biased region" description="Basic and acidic residues" evidence="1">
    <location>
        <begin position="91"/>
        <end position="107"/>
    </location>
</feature>
<feature type="transmembrane region" description="Helical" evidence="2">
    <location>
        <begin position="273"/>
        <end position="294"/>
    </location>
</feature>
<keyword evidence="2" id="KW-0472">Membrane</keyword>
<dbReference type="Pfam" id="PF04087">
    <property type="entry name" value="DUF389"/>
    <property type="match status" value="1"/>
</dbReference>
<keyword evidence="2" id="KW-1133">Transmembrane helix</keyword>
<name>A0ABS5HNX0_9RHOB</name>
<dbReference type="PANTHER" id="PTHR20992">
    <property type="entry name" value="AT15442P-RELATED"/>
    <property type="match status" value="1"/>
</dbReference>
<gene>
    <name evidence="3" type="ORF">IT775_05700</name>
</gene>
<comment type="caution">
    <text evidence="3">The sequence shown here is derived from an EMBL/GenBank/DDBJ whole genome shotgun (WGS) entry which is preliminary data.</text>
</comment>
<feature type="transmembrane region" description="Helical" evidence="2">
    <location>
        <begin position="179"/>
        <end position="200"/>
    </location>
</feature>
<organism evidence="3 4">
    <name type="scientific">Thalassovita aquimarina</name>
    <dbReference type="NCBI Taxonomy" id="2785917"/>
    <lineage>
        <taxon>Bacteria</taxon>
        <taxon>Pseudomonadati</taxon>
        <taxon>Pseudomonadota</taxon>
        <taxon>Alphaproteobacteria</taxon>
        <taxon>Rhodobacterales</taxon>
        <taxon>Roseobacteraceae</taxon>
        <taxon>Thalassovita</taxon>
    </lineage>
</organism>
<feature type="transmembrane region" description="Helical" evidence="2">
    <location>
        <begin position="123"/>
        <end position="140"/>
    </location>
</feature>
<dbReference type="InterPro" id="IPR005240">
    <property type="entry name" value="DUF389"/>
</dbReference>
<dbReference type="NCBIfam" id="TIGR00341">
    <property type="entry name" value="TIGR00341 family protein"/>
    <property type="match status" value="1"/>
</dbReference>
<dbReference type="Proteomes" id="UP001195941">
    <property type="component" value="Unassembled WGS sequence"/>
</dbReference>
<evidence type="ECO:0000313" key="4">
    <source>
        <dbReference type="Proteomes" id="UP001195941"/>
    </source>
</evidence>
<keyword evidence="4" id="KW-1185">Reference proteome</keyword>
<feature type="transmembrane region" description="Helical" evidence="2">
    <location>
        <begin position="146"/>
        <end position="167"/>
    </location>
</feature>
<feature type="region of interest" description="Disordered" evidence="1">
    <location>
        <begin position="75"/>
        <end position="107"/>
    </location>
</feature>
<feature type="transmembrane region" description="Helical" evidence="2">
    <location>
        <begin position="220"/>
        <end position="252"/>
    </location>
</feature>